<feature type="domain" description="HTH cro/C1-type" evidence="2">
    <location>
        <begin position="12"/>
        <end position="66"/>
    </location>
</feature>
<dbReference type="AlphaFoldDB" id="A0A7Z0C3L9"/>
<dbReference type="Pfam" id="PF01381">
    <property type="entry name" value="HTH_3"/>
    <property type="match status" value="1"/>
</dbReference>
<dbReference type="CDD" id="cd00093">
    <property type="entry name" value="HTH_XRE"/>
    <property type="match status" value="1"/>
</dbReference>
<dbReference type="CDD" id="cd02209">
    <property type="entry name" value="cupin_XRE_C"/>
    <property type="match status" value="1"/>
</dbReference>
<reference evidence="3 4" key="1">
    <citation type="submission" date="2020-07" db="EMBL/GenBank/DDBJ databases">
        <title>Sequencing the genomes of 1000 actinobacteria strains.</title>
        <authorList>
            <person name="Klenk H.-P."/>
        </authorList>
    </citation>
    <scope>NUCLEOTIDE SEQUENCE [LARGE SCALE GENOMIC DNA]</scope>
    <source>
        <strain evidence="3 4">DSM 18248</strain>
    </source>
</reference>
<dbReference type="Gene3D" id="1.10.260.40">
    <property type="entry name" value="lambda repressor-like DNA-binding domains"/>
    <property type="match status" value="1"/>
</dbReference>
<dbReference type="GO" id="GO:0003700">
    <property type="term" value="F:DNA-binding transcription factor activity"/>
    <property type="evidence" value="ECO:0007669"/>
    <property type="project" value="TreeGrafter"/>
</dbReference>
<dbReference type="RefSeq" id="WP_179530247.1">
    <property type="nucleotide sequence ID" value="NZ_BAAAPP010000012.1"/>
</dbReference>
<evidence type="ECO:0000313" key="3">
    <source>
        <dbReference type="EMBL" id="NYI09234.1"/>
    </source>
</evidence>
<proteinExistence type="predicted"/>
<dbReference type="InterPro" id="IPR050807">
    <property type="entry name" value="TransReg_Diox_bact_type"/>
</dbReference>
<dbReference type="InterPro" id="IPR010982">
    <property type="entry name" value="Lambda_DNA-bd_dom_sf"/>
</dbReference>
<evidence type="ECO:0000259" key="2">
    <source>
        <dbReference type="PROSITE" id="PS50943"/>
    </source>
</evidence>
<dbReference type="GO" id="GO:0005829">
    <property type="term" value="C:cytosol"/>
    <property type="evidence" value="ECO:0007669"/>
    <property type="project" value="TreeGrafter"/>
</dbReference>
<comment type="caution">
    <text evidence="3">The sequence shown here is derived from an EMBL/GenBank/DDBJ whole genome shotgun (WGS) entry which is preliminary data.</text>
</comment>
<dbReference type="PANTHER" id="PTHR46797">
    <property type="entry name" value="HTH-TYPE TRANSCRIPTIONAL REGULATOR"/>
    <property type="match status" value="1"/>
</dbReference>
<dbReference type="SMART" id="SM00530">
    <property type="entry name" value="HTH_XRE"/>
    <property type="match status" value="1"/>
</dbReference>
<dbReference type="EMBL" id="JACBZI010000001">
    <property type="protein sequence ID" value="NYI09234.1"/>
    <property type="molecule type" value="Genomic_DNA"/>
</dbReference>
<keyword evidence="1" id="KW-0238">DNA-binding</keyword>
<protein>
    <submittedName>
        <fullName evidence="3">Transcriptional regulator with XRE-family HTH domain</fullName>
    </submittedName>
</protein>
<dbReference type="PANTHER" id="PTHR46797:SF1">
    <property type="entry name" value="METHYLPHOSPHONATE SYNTHASE"/>
    <property type="match status" value="1"/>
</dbReference>
<dbReference type="InterPro" id="IPR001387">
    <property type="entry name" value="Cro/C1-type_HTH"/>
</dbReference>
<keyword evidence="4" id="KW-1185">Reference proteome</keyword>
<dbReference type="InterPro" id="IPR011051">
    <property type="entry name" value="RmlC_Cupin_sf"/>
</dbReference>
<dbReference type="PROSITE" id="PS50943">
    <property type="entry name" value="HTH_CROC1"/>
    <property type="match status" value="1"/>
</dbReference>
<accession>A0A7Z0C3L9</accession>
<evidence type="ECO:0000256" key="1">
    <source>
        <dbReference type="ARBA" id="ARBA00023125"/>
    </source>
</evidence>
<dbReference type="Pfam" id="PF07883">
    <property type="entry name" value="Cupin_2"/>
    <property type="match status" value="1"/>
</dbReference>
<dbReference type="Proteomes" id="UP000537326">
    <property type="component" value="Unassembled WGS sequence"/>
</dbReference>
<dbReference type="SUPFAM" id="SSF51182">
    <property type="entry name" value="RmlC-like cupins"/>
    <property type="match status" value="1"/>
</dbReference>
<gene>
    <name evidence="3" type="ORF">BKA05_000749</name>
</gene>
<dbReference type="InterPro" id="IPR014710">
    <property type="entry name" value="RmlC-like_jellyroll"/>
</dbReference>
<sequence length="178" mass="18144">MVGPGASTGARIRALREERGMSLSALAAAAGIGKATLSELEAGRRNPTLDTVYAVAGPLGVPLVALVAEAGDSDALSDDALTAVRLHLLTEPGRTTEVYLVRVRPGAERSSPAHATGAVEQLVVLSGEGRLTYGTPGSEQVVALVPGTHVTWPADVPHAYACTSTEELSAVDVIVTPG</sequence>
<evidence type="ECO:0000313" key="4">
    <source>
        <dbReference type="Proteomes" id="UP000537326"/>
    </source>
</evidence>
<organism evidence="3 4">
    <name type="scientific">Nocardioides marinus</name>
    <dbReference type="NCBI Taxonomy" id="374514"/>
    <lineage>
        <taxon>Bacteria</taxon>
        <taxon>Bacillati</taxon>
        <taxon>Actinomycetota</taxon>
        <taxon>Actinomycetes</taxon>
        <taxon>Propionibacteriales</taxon>
        <taxon>Nocardioidaceae</taxon>
        <taxon>Nocardioides</taxon>
    </lineage>
</organism>
<dbReference type="InterPro" id="IPR013096">
    <property type="entry name" value="Cupin_2"/>
</dbReference>
<dbReference type="SUPFAM" id="SSF47413">
    <property type="entry name" value="lambda repressor-like DNA-binding domains"/>
    <property type="match status" value="1"/>
</dbReference>
<dbReference type="GO" id="GO:0003677">
    <property type="term" value="F:DNA binding"/>
    <property type="evidence" value="ECO:0007669"/>
    <property type="project" value="UniProtKB-KW"/>
</dbReference>
<name>A0A7Z0C3L9_9ACTN</name>
<dbReference type="Gene3D" id="2.60.120.10">
    <property type="entry name" value="Jelly Rolls"/>
    <property type="match status" value="1"/>
</dbReference>